<dbReference type="SUPFAM" id="SSF88659">
    <property type="entry name" value="Sigma3 and sigma4 domains of RNA polymerase sigma factors"/>
    <property type="match status" value="1"/>
</dbReference>
<evidence type="ECO:0000259" key="8">
    <source>
        <dbReference type="Pfam" id="PF04542"/>
    </source>
</evidence>
<dbReference type="GO" id="GO:0016987">
    <property type="term" value="F:sigma factor activity"/>
    <property type="evidence" value="ECO:0007669"/>
    <property type="project" value="UniProtKB-KW"/>
</dbReference>
<dbReference type="Gene3D" id="1.10.1740.10">
    <property type="match status" value="1"/>
</dbReference>
<dbReference type="AlphaFoldDB" id="A0A937L2A1"/>
<proteinExistence type="inferred from homology"/>
<protein>
    <recommendedName>
        <fullName evidence="6">RNA polymerase sigma factor</fullName>
    </recommendedName>
</protein>
<evidence type="ECO:0000313" key="10">
    <source>
        <dbReference type="EMBL" id="MBL6761126.1"/>
    </source>
</evidence>
<dbReference type="InterPro" id="IPR014284">
    <property type="entry name" value="RNA_pol_sigma-70_dom"/>
</dbReference>
<keyword evidence="3 6" id="KW-0731">Sigma factor</keyword>
<feature type="domain" description="RNA polymerase sigma-70 region 2" evidence="8">
    <location>
        <begin position="64"/>
        <end position="131"/>
    </location>
</feature>
<dbReference type="PANTHER" id="PTHR43133">
    <property type="entry name" value="RNA POLYMERASE ECF-TYPE SIGMA FACTO"/>
    <property type="match status" value="1"/>
</dbReference>
<evidence type="ECO:0000256" key="7">
    <source>
        <dbReference type="SAM" id="MobiDB-lite"/>
    </source>
</evidence>
<dbReference type="CDD" id="cd06171">
    <property type="entry name" value="Sigma70_r4"/>
    <property type="match status" value="1"/>
</dbReference>
<feature type="compositionally biased region" description="Polar residues" evidence="7">
    <location>
        <begin position="1"/>
        <end position="11"/>
    </location>
</feature>
<dbReference type="NCBIfam" id="TIGR02937">
    <property type="entry name" value="sigma70-ECF"/>
    <property type="match status" value="1"/>
</dbReference>
<dbReference type="SUPFAM" id="SSF88946">
    <property type="entry name" value="Sigma2 domain of RNA polymerase sigma factors"/>
    <property type="match status" value="1"/>
</dbReference>
<dbReference type="Pfam" id="PF08281">
    <property type="entry name" value="Sigma70_r4_2"/>
    <property type="match status" value="1"/>
</dbReference>
<dbReference type="GO" id="GO:0006352">
    <property type="term" value="P:DNA-templated transcription initiation"/>
    <property type="evidence" value="ECO:0007669"/>
    <property type="project" value="InterPro"/>
</dbReference>
<dbReference type="InterPro" id="IPR039425">
    <property type="entry name" value="RNA_pol_sigma-70-like"/>
</dbReference>
<dbReference type="InterPro" id="IPR013325">
    <property type="entry name" value="RNA_pol_sigma_r2"/>
</dbReference>
<name>A0A937L2A1_9PROT</name>
<dbReference type="Gene3D" id="1.10.10.10">
    <property type="entry name" value="Winged helix-like DNA-binding domain superfamily/Winged helix DNA-binding domain"/>
    <property type="match status" value="1"/>
</dbReference>
<comment type="similarity">
    <text evidence="1 6">Belongs to the sigma-70 factor family. ECF subfamily.</text>
</comment>
<dbReference type="GO" id="GO:0003677">
    <property type="term" value="F:DNA binding"/>
    <property type="evidence" value="ECO:0007669"/>
    <property type="project" value="UniProtKB-KW"/>
</dbReference>
<evidence type="ECO:0000256" key="5">
    <source>
        <dbReference type="ARBA" id="ARBA00023163"/>
    </source>
</evidence>
<dbReference type="EMBL" id="JADHOK010000002">
    <property type="protein sequence ID" value="MBL6761126.1"/>
    <property type="molecule type" value="Genomic_DNA"/>
</dbReference>
<feature type="region of interest" description="Disordered" evidence="7">
    <location>
        <begin position="1"/>
        <end position="41"/>
    </location>
</feature>
<dbReference type="InterPro" id="IPR013249">
    <property type="entry name" value="RNA_pol_sigma70_r4_t2"/>
</dbReference>
<dbReference type="PROSITE" id="PS01063">
    <property type="entry name" value="SIGMA70_ECF"/>
    <property type="match status" value="1"/>
</dbReference>
<evidence type="ECO:0000256" key="3">
    <source>
        <dbReference type="ARBA" id="ARBA00023082"/>
    </source>
</evidence>
<dbReference type="InterPro" id="IPR000838">
    <property type="entry name" value="RNA_pol_sigma70_ECF_CS"/>
</dbReference>
<evidence type="ECO:0000256" key="6">
    <source>
        <dbReference type="RuleBase" id="RU000716"/>
    </source>
</evidence>
<sequence>MSASGQNTGSARTEVEVDQVSNQSEGADAAKEAGALGSKDQKPDFAGLIEKIAESKDRDAFAALFAHFAPRLKGYLMRLGASDGQAEEVLQEALLTVWRKAHLFDRKKAAASTWIFTIARNRRIDILRKRKFPEIDAEDPSLVPDAPPAPDEEVIGVREGEAVRAALEKLPEEQRELVRLAFYNGWSHSRIAADTNLPLGTVKSRLRLAFSRLRNELEGRL</sequence>
<dbReference type="InterPro" id="IPR036388">
    <property type="entry name" value="WH-like_DNA-bd_sf"/>
</dbReference>
<evidence type="ECO:0000313" key="11">
    <source>
        <dbReference type="Proteomes" id="UP000785783"/>
    </source>
</evidence>
<dbReference type="InterPro" id="IPR013324">
    <property type="entry name" value="RNA_pol_sigma_r3/r4-like"/>
</dbReference>
<dbReference type="Proteomes" id="UP000785783">
    <property type="component" value="Unassembled WGS sequence"/>
</dbReference>
<reference evidence="10" key="1">
    <citation type="submission" date="2020-10" db="EMBL/GenBank/DDBJ databases">
        <title>Microbiome of the Black Sea water column analyzed by genome centric metagenomics.</title>
        <authorList>
            <person name="Cabello-Yeves P.J."/>
            <person name="Callieri C."/>
            <person name="Picazo A."/>
            <person name="Mehrshad M."/>
            <person name="Haro-Moreno J.M."/>
            <person name="Roda-Garcia J."/>
            <person name="Dzembekova N."/>
            <person name="Slabakova V."/>
            <person name="Slabakova N."/>
            <person name="Moncheva S."/>
            <person name="Rodriguez-Valera F."/>
        </authorList>
    </citation>
    <scope>NUCLEOTIDE SEQUENCE</scope>
    <source>
        <strain evidence="10">BS307-5m-G5</strain>
    </source>
</reference>
<evidence type="ECO:0000259" key="9">
    <source>
        <dbReference type="Pfam" id="PF08281"/>
    </source>
</evidence>
<dbReference type="InterPro" id="IPR007627">
    <property type="entry name" value="RNA_pol_sigma70_r2"/>
</dbReference>
<keyword evidence="4 6" id="KW-0238">DNA-binding</keyword>
<gene>
    <name evidence="10" type="ORF">ISQ19_00340</name>
</gene>
<evidence type="ECO:0000256" key="4">
    <source>
        <dbReference type="ARBA" id="ARBA00023125"/>
    </source>
</evidence>
<accession>A0A937L2A1</accession>
<dbReference type="PANTHER" id="PTHR43133:SF62">
    <property type="entry name" value="RNA POLYMERASE SIGMA FACTOR SIGZ"/>
    <property type="match status" value="1"/>
</dbReference>
<keyword evidence="2 6" id="KW-0805">Transcription regulation</keyword>
<dbReference type="Pfam" id="PF04542">
    <property type="entry name" value="Sigma70_r2"/>
    <property type="match status" value="1"/>
</dbReference>
<keyword evidence="5 6" id="KW-0804">Transcription</keyword>
<organism evidence="10 11">
    <name type="scientific">PS1 clade bacterium</name>
    <dbReference type="NCBI Taxonomy" id="2175152"/>
    <lineage>
        <taxon>Bacteria</taxon>
        <taxon>Pseudomonadati</taxon>
        <taxon>Pseudomonadota</taxon>
        <taxon>Alphaproteobacteria</taxon>
        <taxon>PS1 clade</taxon>
    </lineage>
</organism>
<comment type="caution">
    <text evidence="10">The sequence shown here is derived from an EMBL/GenBank/DDBJ whole genome shotgun (WGS) entry which is preliminary data.</text>
</comment>
<feature type="domain" description="RNA polymerase sigma factor 70 region 4 type 2" evidence="9">
    <location>
        <begin position="161"/>
        <end position="213"/>
    </location>
</feature>
<evidence type="ECO:0000256" key="2">
    <source>
        <dbReference type="ARBA" id="ARBA00023015"/>
    </source>
</evidence>
<evidence type="ECO:0000256" key="1">
    <source>
        <dbReference type="ARBA" id="ARBA00010641"/>
    </source>
</evidence>